<accession>A0ABY2SJT6</accession>
<evidence type="ECO:0000256" key="1">
    <source>
        <dbReference type="ARBA" id="ARBA00006739"/>
    </source>
</evidence>
<dbReference type="Pfam" id="PF00535">
    <property type="entry name" value="Glycos_transf_2"/>
    <property type="match status" value="1"/>
</dbReference>
<dbReference type="PANTHER" id="PTHR43179:SF12">
    <property type="entry name" value="GALACTOFURANOSYLTRANSFERASE GLFT2"/>
    <property type="match status" value="1"/>
</dbReference>
<reference evidence="5 6" key="1">
    <citation type="submission" date="2019-04" db="EMBL/GenBank/DDBJ databases">
        <authorList>
            <person name="Li M."/>
            <person name="Gao C."/>
        </authorList>
    </citation>
    <scope>NUCLEOTIDE SEQUENCE [LARGE SCALE GENOMIC DNA]</scope>
    <source>
        <strain evidence="5 6">BGMRC 2031</strain>
    </source>
</reference>
<keyword evidence="3" id="KW-0808">Transferase</keyword>
<dbReference type="SUPFAM" id="SSF53448">
    <property type="entry name" value="Nucleotide-diphospho-sugar transferases"/>
    <property type="match status" value="1"/>
</dbReference>
<dbReference type="PANTHER" id="PTHR43179">
    <property type="entry name" value="RHAMNOSYLTRANSFERASE WBBL"/>
    <property type="match status" value="1"/>
</dbReference>
<organism evidence="5 6">
    <name type="scientific">Martelella alba</name>
    <dbReference type="NCBI Taxonomy" id="2590451"/>
    <lineage>
        <taxon>Bacteria</taxon>
        <taxon>Pseudomonadati</taxon>
        <taxon>Pseudomonadota</taxon>
        <taxon>Alphaproteobacteria</taxon>
        <taxon>Hyphomicrobiales</taxon>
        <taxon>Aurantimonadaceae</taxon>
        <taxon>Martelella</taxon>
    </lineage>
</organism>
<evidence type="ECO:0000313" key="6">
    <source>
        <dbReference type="Proteomes" id="UP000305202"/>
    </source>
</evidence>
<protein>
    <submittedName>
        <fullName evidence="5">Glycosyltransferase</fullName>
    </submittedName>
</protein>
<evidence type="ECO:0000256" key="2">
    <source>
        <dbReference type="ARBA" id="ARBA00022676"/>
    </source>
</evidence>
<dbReference type="Proteomes" id="UP000305202">
    <property type="component" value="Unassembled WGS sequence"/>
</dbReference>
<sequence>MNTTALIVTFNRLTKLKECWARTREVAFTHIVIVDNASSDGTRAWLSTLDEPRLTLLRSERNLGGAGGFRYGADYIVSRLDTHWVVFYDDDSWPCADFIARFSEVRDARWGGYCGKVVNTRHHLCKMNLPYIALPRTFFGDIRAMLGGGPVAPDGQRAVDVDTFSFVGAILDKRILEQSLGYIFADLFIYYDDLYFSYHLRLQGCRIRYSPELMFIHDIPSETSGIAPKWKVYYLVRNLLLSRRLFQAHRPYSWGAIGLRICKYLGLGLYQSGKIEYTKYVLSGIWDGLSGKTGKKF</sequence>
<proteinExistence type="inferred from homology"/>
<evidence type="ECO:0000313" key="5">
    <source>
        <dbReference type="EMBL" id="TKI05758.1"/>
    </source>
</evidence>
<name>A0ABY2SJT6_9HYPH</name>
<dbReference type="EMBL" id="SZPQ01000017">
    <property type="protein sequence ID" value="TKI05758.1"/>
    <property type="molecule type" value="Genomic_DNA"/>
</dbReference>
<dbReference type="InterPro" id="IPR029044">
    <property type="entry name" value="Nucleotide-diphossugar_trans"/>
</dbReference>
<evidence type="ECO:0000256" key="3">
    <source>
        <dbReference type="ARBA" id="ARBA00022679"/>
    </source>
</evidence>
<comment type="similarity">
    <text evidence="1">Belongs to the glycosyltransferase 2 family.</text>
</comment>
<keyword evidence="6" id="KW-1185">Reference proteome</keyword>
<keyword evidence="2" id="KW-0328">Glycosyltransferase</keyword>
<gene>
    <name evidence="5" type="ORF">FCN80_12510</name>
</gene>
<dbReference type="RefSeq" id="WP_136990494.1">
    <property type="nucleotide sequence ID" value="NZ_SZPQ01000017.1"/>
</dbReference>
<evidence type="ECO:0000259" key="4">
    <source>
        <dbReference type="Pfam" id="PF00535"/>
    </source>
</evidence>
<dbReference type="Gene3D" id="3.90.550.10">
    <property type="entry name" value="Spore Coat Polysaccharide Biosynthesis Protein SpsA, Chain A"/>
    <property type="match status" value="1"/>
</dbReference>
<feature type="domain" description="Glycosyltransferase 2-like" evidence="4">
    <location>
        <begin position="5"/>
        <end position="105"/>
    </location>
</feature>
<comment type="caution">
    <text evidence="5">The sequence shown here is derived from an EMBL/GenBank/DDBJ whole genome shotgun (WGS) entry which is preliminary data.</text>
</comment>
<dbReference type="InterPro" id="IPR001173">
    <property type="entry name" value="Glyco_trans_2-like"/>
</dbReference>